<evidence type="ECO:0000313" key="2">
    <source>
        <dbReference type="Proteomes" id="UP000887458"/>
    </source>
</evidence>
<dbReference type="EMBL" id="NJHN03000015">
    <property type="protein sequence ID" value="KAH9425960.1"/>
    <property type="molecule type" value="Genomic_DNA"/>
</dbReference>
<evidence type="ECO:0000313" key="1">
    <source>
        <dbReference type="EMBL" id="KAH9425960.1"/>
    </source>
</evidence>
<dbReference type="Proteomes" id="UP000887458">
    <property type="component" value="Unassembled WGS sequence"/>
</dbReference>
<name>A0ABQ8JTK6_DERPT</name>
<reference evidence="1 2" key="2">
    <citation type="journal article" date="2022" name="Mol. Biol. Evol.">
        <title>Comparative Genomics Reveals Insights into the Divergent Evolution of Astigmatic Mites and Household Pest Adaptations.</title>
        <authorList>
            <person name="Xiong Q."/>
            <person name="Wan A.T."/>
            <person name="Liu X."/>
            <person name="Fung C.S."/>
            <person name="Xiao X."/>
            <person name="Malainual N."/>
            <person name="Hou J."/>
            <person name="Wang L."/>
            <person name="Wang M."/>
            <person name="Yang K.Y."/>
            <person name="Cui Y."/>
            <person name="Leung E.L."/>
            <person name="Nong W."/>
            <person name="Shin S.K."/>
            <person name="Au S.W."/>
            <person name="Jeong K.Y."/>
            <person name="Chew F.T."/>
            <person name="Hui J.H."/>
            <person name="Leung T.F."/>
            <person name="Tungtrongchitr A."/>
            <person name="Zhong N."/>
            <person name="Liu Z."/>
            <person name="Tsui S.K."/>
        </authorList>
    </citation>
    <scope>NUCLEOTIDE SEQUENCE [LARGE SCALE GENOMIC DNA]</scope>
    <source>
        <strain evidence="1">Derp</strain>
    </source>
</reference>
<reference evidence="1 2" key="1">
    <citation type="journal article" date="2018" name="J. Allergy Clin. Immunol.">
        <title>High-quality assembly of Dermatophagoides pteronyssinus genome and transcriptome reveals a wide range of novel allergens.</title>
        <authorList>
            <person name="Liu X.Y."/>
            <person name="Yang K.Y."/>
            <person name="Wang M.Q."/>
            <person name="Kwok J.S."/>
            <person name="Zeng X."/>
            <person name="Yang Z."/>
            <person name="Xiao X.J."/>
            <person name="Lau C.P."/>
            <person name="Li Y."/>
            <person name="Huang Z.M."/>
            <person name="Ba J.G."/>
            <person name="Yim A.K."/>
            <person name="Ouyang C.Y."/>
            <person name="Ngai S.M."/>
            <person name="Chan T.F."/>
            <person name="Leung E.L."/>
            <person name="Liu L."/>
            <person name="Liu Z.G."/>
            <person name="Tsui S.K."/>
        </authorList>
    </citation>
    <scope>NUCLEOTIDE SEQUENCE [LARGE SCALE GENOMIC DNA]</scope>
    <source>
        <strain evidence="1">Derp</strain>
    </source>
</reference>
<comment type="caution">
    <text evidence="1">The sequence shown here is derived from an EMBL/GenBank/DDBJ whole genome shotgun (WGS) entry which is preliminary data.</text>
</comment>
<accession>A0ABQ8JTK6</accession>
<keyword evidence="2" id="KW-1185">Reference proteome</keyword>
<gene>
    <name evidence="1" type="ORF">DERP_015150</name>
</gene>
<protein>
    <submittedName>
        <fullName evidence="1">Uncharacterized protein</fullName>
    </submittedName>
</protein>
<proteinExistence type="predicted"/>
<dbReference type="SUPFAM" id="SSF81631">
    <property type="entry name" value="PAP/OAS1 substrate-binding domain"/>
    <property type="match status" value="1"/>
</dbReference>
<organism evidence="1 2">
    <name type="scientific">Dermatophagoides pteronyssinus</name>
    <name type="common">European house dust mite</name>
    <dbReference type="NCBI Taxonomy" id="6956"/>
    <lineage>
        <taxon>Eukaryota</taxon>
        <taxon>Metazoa</taxon>
        <taxon>Ecdysozoa</taxon>
        <taxon>Arthropoda</taxon>
        <taxon>Chelicerata</taxon>
        <taxon>Arachnida</taxon>
        <taxon>Acari</taxon>
        <taxon>Acariformes</taxon>
        <taxon>Sarcoptiformes</taxon>
        <taxon>Astigmata</taxon>
        <taxon>Psoroptidia</taxon>
        <taxon>Analgoidea</taxon>
        <taxon>Pyroglyphidae</taxon>
        <taxon>Dermatophagoidinae</taxon>
        <taxon>Dermatophagoides</taxon>
    </lineage>
</organism>
<sequence>MTLATQQQQQQNCCLKQLQQQQQQHQLTTANMMNVEQKSKKIAGFRKWKHQQPVGNQQPPIDNDGKTFTAAAAVEADNNTIISSSSSSTGSLMKRTDPIFARNSHTSMDTFICVEEPFNHTNTSHSVHNDFMFNFILKSFRWTKDLLQKMKMNSDDFV</sequence>